<sequence>MPLHSILLAGGTSDFAGELPFKIAQNLQSFRDEHPGFRHRLYGDESLRAFLEAHFGAEVVAAYDELVPLAYKADLGRYCLLHALGGIYSDVSNFFMAPLLNGPRIDRLHVFRDNHSAAPWIVNNAIIASPPGAPVFARCIERICAHAASRHYGTNALCPTGPNLFGAELAASATVGGLANGRVVLVNPGAAYEAFAFVSAGGELVAVRRKTSPGLASLGFPVASSYAQIYDARGIYRGDLAAGRRFPAVELAAKGWLHGSAAPGADGSVELSPQPGIVISGPYVALSPGRYTAAFRLRPSEGGCERLRGAVDVVCGAGHHVLAPLQQLDLPLNGATSLNIGFELEAECMDVEIRLWATEATRFRVAELEIGMAA</sequence>
<keyword evidence="1" id="KW-0808">Transferase</keyword>
<reference evidence="3" key="1">
    <citation type="journal article" date="2019" name="Int. J. Syst. Evol. Microbiol.">
        <title>The Global Catalogue of Microorganisms (GCM) 10K type strain sequencing project: providing services to taxonomists for standard genome sequencing and annotation.</title>
        <authorList>
            <consortium name="The Broad Institute Genomics Platform"/>
            <consortium name="The Broad Institute Genome Sequencing Center for Infectious Disease"/>
            <person name="Wu L."/>
            <person name="Ma J."/>
        </authorList>
    </citation>
    <scope>NUCLEOTIDE SEQUENCE [LARGE SCALE GENOMIC DNA]</scope>
    <source>
        <strain evidence="3">KCTC 52094</strain>
    </source>
</reference>
<dbReference type="Proteomes" id="UP001595593">
    <property type="component" value="Unassembled WGS sequence"/>
</dbReference>
<name>A0ABV7G9A0_9PROT</name>
<dbReference type="Pfam" id="PF04488">
    <property type="entry name" value="Gly_transf_sug"/>
    <property type="match status" value="1"/>
</dbReference>
<protein>
    <submittedName>
        <fullName evidence="2">Glycosyltransferase</fullName>
    </submittedName>
</protein>
<dbReference type="InterPro" id="IPR051706">
    <property type="entry name" value="Glycosyltransferase_domain"/>
</dbReference>
<dbReference type="PANTHER" id="PTHR32385:SF15">
    <property type="entry name" value="INOSITOL PHOSPHOCERAMIDE MANNOSYLTRANSFERASE 1"/>
    <property type="match status" value="1"/>
</dbReference>
<evidence type="ECO:0000313" key="3">
    <source>
        <dbReference type="Proteomes" id="UP001595593"/>
    </source>
</evidence>
<dbReference type="Gene3D" id="3.90.550.20">
    <property type="match status" value="1"/>
</dbReference>
<comment type="caution">
    <text evidence="2">The sequence shown here is derived from an EMBL/GenBank/DDBJ whole genome shotgun (WGS) entry which is preliminary data.</text>
</comment>
<gene>
    <name evidence="2" type="ORF">ACFOD4_17140</name>
</gene>
<dbReference type="InterPro" id="IPR007577">
    <property type="entry name" value="GlycoTrfase_DXD_sugar-bd_CS"/>
</dbReference>
<proteinExistence type="predicted"/>
<dbReference type="EMBL" id="JBHRTN010000018">
    <property type="protein sequence ID" value="MFC3126792.1"/>
    <property type="molecule type" value="Genomic_DNA"/>
</dbReference>
<dbReference type="SUPFAM" id="SSF53448">
    <property type="entry name" value="Nucleotide-diphospho-sugar transferases"/>
    <property type="match status" value="1"/>
</dbReference>
<evidence type="ECO:0000313" key="2">
    <source>
        <dbReference type="EMBL" id="MFC3126792.1"/>
    </source>
</evidence>
<accession>A0ABV7G9A0</accession>
<dbReference type="PANTHER" id="PTHR32385">
    <property type="entry name" value="MANNOSYL PHOSPHORYLINOSITOL CERAMIDE SYNTHASE"/>
    <property type="match status" value="1"/>
</dbReference>
<dbReference type="RefSeq" id="WP_379598361.1">
    <property type="nucleotide sequence ID" value="NZ_JBHRTN010000018.1"/>
</dbReference>
<evidence type="ECO:0000256" key="1">
    <source>
        <dbReference type="ARBA" id="ARBA00022679"/>
    </source>
</evidence>
<keyword evidence="3" id="KW-1185">Reference proteome</keyword>
<organism evidence="2 3">
    <name type="scientific">Teichococcus globiformis</name>
    <dbReference type="NCBI Taxonomy" id="2307229"/>
    <lineage>
        <taxon>Bacteria</taxon>
        <taxon>Pseudomonadati</taxon>
        <taxon>Pseudomonadota</taxon>
        <taxon>Alphaproteobacteria</taxon>
        <taxon>Acetobacterales</taxon>
        <taxon>Roseomonadaceae</taxon>
        <taxon>Roseomonas</taxon>
    </lineage>
</organism>
<dbReference type="InterPro" id="IPR029044">
    <property type="entry name" value="Nucleotide-diphossugar_trans"/>
</dbReference>